<keyword evidence="1" id="KW-1133">Transmembrane helix</keyword>
<proteinExistence type="predicted"/>
<name>A0ABN2G9J1_9ACTN</name>
<keyword evidence="3" id="KW-1185">Reference proteome</keyword>
<evidence type="ECO:0000313" key="2">
    <source>
        <dbReference type="EMBL" id="GAA1667653.1"/>
    </source>
</evidence>
<reference evidence="2 3" key="1">
    <citation type="journal article" date="2019" name="Int. J. Syst. Evol. Microbiol.">
        <title>The Global Catalogue of Microorganisms (GCM) 10K type strain sequencing project: providing services to taxonomists for standard genome sequencing and annotation.</title>
        <authorList>
            <consortium name="The Broad Institute Genomics Platform"/>
            <consortium name="The Broad Institute Genome Sequencing Center for Infectious Disease"/>
            <person name="Wu L."/>
            <person name="Ma J."/>
        </authorList>
    </citation>
    <scope>NUCLEOTIDE SEQUENCE [LARGE SCALE GENOMIC DNA]</scope>
    <source>
        <strain evidence="2 3">JCM 13929</strain>
    </source>
</reference>
<dbReference type="EMBL" id="BAAAMU010000079">
    <property type="protein sequence ID" value="GAA1667653.1"/>
    <property type="molecule type" value="Genomic_DNA"/>
</dbReference>
<sequence>MWRPALAGALAGIVMAGAAVLTDAPTPRTVAALLTPLLIPVVLATASWPAVWGLAAAASLAAVPLAPAAFSARRSRRAR</sequence>
<dbReference type="Proteomes" id="UP001500064">
    <property type="component" value="Unassembled WGS sequence"/>
</dbReference>
<accession>A0ABN2G9J1</accession>
<comment type="caution">
    <text evidence="2">The sequence shown here is derived from an EMBL/GenBank/DDBJ whole genome shotgun (WGS) entry which is preliminary data.</text>
</comment>
<keyword evidence="1" id="KW-0472">Membrane</keyword>
<organism evidence="2 3">
    <name type="scientific">Nonomuraea maheshkhaliensis</name>
    <dbReference type="NCBI Taxonomy" id="419590"/>
    <lineage>
        <taxon>Bacteria</taxon>
        <taxon>Bacillati</taxon>
        <taxon>Actinomycetota</taxon>
        <taxon>Actinomycetes</taxon>
        <taxon>Streptosporangiales</taxon>
        <taxon>Streptosporangiaceae</taxon>
        <taxon>Nonomuraea</taxon>
    </lineage>
</organism>
<evidence type="ECO:0000313" key="3">
    <source>
        <dbReference type="Proteomes" id="UP001500064"/>
    </source>
</evidence>
<protein>
    <submittedName>
        <fullName evidence="2">Uncharacterized protein</fullName>
    </submittedName>
</protein>
<dbReference type="RefSeq" id="WP_346111608.1">
    <property type="nucleotide sequence ID" value="NZ_BAAAMU010000079.1"/>
</dbReference>
<evidence type="ECO:0000256" key="1">
    <source>
        <dbReference type="SAM" id="Phobius"/>
    </source>
</evidence>
<feature type="transmembrane region" description="Helical" evidence="1">
    <location>
        <begin position="46"/>
        <end position="70"/>
    </location>
</feature>
<keyword evidence="1" id="KW-0812">Transmembrane</keyword>
<gene>
    <name evidence="2" type="ORF">GCM10009733_076500</name>
</gene>